<accession>A0A1G2QEW8</accession>
<keyword evidence="1" id="KW-0328">Glycosyltransferase</keyword>
<dbReference type="EMBL" id="MHTH01000005">
    <property type="protein sequence ID" value="OHA59124.1"/>
    <property type="molecule type" value="Genomic_DNA"/>
</dbReference>
<comment type="caution">
    <text evidence="4">The sequence shown here is derived from an EMBL/GenBank/DDBJ whole genome shotgun (WGS) entry which is preliminary data.</text>
</comment>
<dbReference type="Proteomes" id="UP000176222">
    <property type="component" value="Unassembled WGS sequence"/>
</dbReference>
<dbReference type="PANTHER" id="PTHR12526">
    <property type="entry name" value="GLYCOSYLTRANSFERASE"/>
    <property type="match status" value="1"/>
</dbReference>
<dbReference type="PANTHER" id="PTHR12526:SF629">
    <property type="entry name" value="TEICHURONIC ACID BIOSYNTHESIS GLYCOSYLTRANSFERASE TUAH-RELATED"/>
    <property type="match status" value="1"/>
</dbReference>
<feature type="domain" description="Glycosyl transferase family 1" evidence="3">
    <location>
        <begin position="168"/>
        <end position="334"/>
    </location>
</feature>
<dbReference type="SUPFAM" id="SSF53756">
    <property type="entry name" value="UDP-Glycosyltransferase/glycogen phosphorylase"/>
    <property type="match status" value="1"/>
</dbReference>
<reference evidence="4 5" key="1">
    <citation type="journal article" date="2016" name="Nat. Commun.">
        <title>Thousands of microbial genomes shed light on interconnected biogeochemical processes in an aquifer system.</title>
        <authorList>
            <person name="Anantharaman K."/>
            <person name="Brown C.T."/>
            <person name="Hug L.A."/>
            <person name="Sharon I."/>
            <person name="Castelle C.J."/>
            <person name="Probst A.J."/>
            <person name="Thomas B.C."/>
            <person name="Singh A."/>
            <person name="Wilkins M.J."/>
            <person name="Karaoz U."/>
            <person name="Brodie E.L."/>
            <person name="Williams K.H."/>
            <person name="Hubbard S.S."/>
            <person name="Banfield J.F."/>
        </authorList>
    </citation>
    <scope>NUCLEOTIDE SEQUENCE [LARGE SCALE GENOMIC DNA]</scope>
</reference>
<name>A0A1G2QEW8_9BACT</name>
<proteinExistence type="predicted"/>
<protein>
    <recommendedName>
        <fullName evidence="3">Glycosyl transferase family 1 domain-containing protein</fullName>
    </recommendedName>
</protein>
<keyword evidence="2" id="KW-0808">Transferase</keyword>
<dbReference type="Gene3D" id="3.40.50.2000">
    <property type="entry name" value="Glycogen Phosphorylase B"/>
    <property type="match status" value="2"/>
</dbReference>
<evidence type="ECO:0000313" key="5">
    <source>
        <dbReference type="Proteomes" id="UP000176222"/>
    </source>
</evidence>
<evidence type="ECO:0000256" key="1">
    <source>
        <dbReference type="ARBA" id="ARBA00022676"/>
    </source>
</evidence>
<dbReference type="GO" id="GO:0016757">
    <property type="term" value="F:glycosyltransferase activity"/>
    <property type="evidence" value="ECO:0007669"/>
    <property type="project" value="UniProtKB-KW"/>
</dbReference>
<evidence type="ECO:0000259" key="3">
    <source>
        <dbReference type="Pfam" id="PF00534"/>
    </source>
</evidence>
<dbReference type="InterPro" id="IPR001296">
    <property type="entry name" value="Glyco_trans_1"/>
</dbReference>
<gene>
    <name evidence="4" type="ORF">A2370_02985</name>
</gene>
<sequence length="355" mass="41368">MKTICFFGIYDRNYSRNRILMVGFKKNNWQVIECLVDPKKYHGWKKYWQLLNERKLLNIEPDLVLVAYPGQTMVWLARLLFLRKLLVFDAFTSLYDSNVFDRRLYGQWSWRGGRDFLLDWHSLFLADRVLVDTHRNAKYFQKTFRIKAKKFIRVFVGTTIGSEFLTEEKRKKDDNIFLVHFHGHYIPLQGIEYIVKAAKILEKEKDIKFRIIGHGQEFGKISQLVERLKSVNIEFSLEVSFVALKQMILESDLVLGIFGITPKAERVIPNKVFEGLALGKAVLTADTPAIRELLIDGENVLLCQAGNPKDLAQKIIFLHENPRLAEKIATNGQNLIVREINPQKLVKKLIFNLNI</sequence>
<dbReference type="Pfam" id="PF00534">
    <property type="entry name" value="Glycos_transf_1"/>
    <property type="match status" value="1"/>
</dbReference>
<evidence type="ECO:0000313" key="4">
    <source>
        <dbReference type="EMBL" id="OHA59124.1"/>
    </source>
</evidence>
<evidence type="ECO:0000256" key="2">
    <source>
        <dbReference type="ARBA" id="ARBA00022679"/>
    </source>
</evidence>
<dbReference type="AlphaFoldDB" id="A0A1G2QEW8"/>
<dbReference type="STRING" id="1802436.A2370_02985"/>
<organism evidence="4 5">
    <name type="scientific">Candidatus Vogelbacteria bacterium RIFOXYB1_FULL_42_16</name>
    <dbReference type="NCBI Taxonomy" id="1802436"/>
    <lineage>
        <taxon>Bacteria</taxon>
        <taxon>Candidatus Vogeliibacteriota</taxon>
    </lineage>
</organism>